<gene>
    <name evidence="2" type="ORF">WKI68_22930</name>
</gene>
<evidence type="ECO:0000256" key="1">
    <source>
        <dbReference type="SAM" id="SignalP"/>
    </source>
</evidence>
<organism evidence="2 3">
    <name type="scientific">Streptomyces caledonius</name>
    <dbReference type="NCBI Taxonomy" id="3134107"/>
    <lineage>
        <taxon>Bacteria</taxon>
        <taxon>Bacillati</taxon>
        <taxon>Actinomycetota</taxon>
        <taxon>Actinomycetes</taxon>
        <taxon>Kitasatosporales</taxon>
        <taxon>Streptomycetaceae</taxon>
        <taxon>Streptomyces</taxon>
    </lineage>
</organism>
<dbReference type="Proteomes" id="UP001382904">
    <property type="component" value="Unassembled WGS sequence"/>
</dbReference>
<accession>A0ABU8U6F9</accession>
<reference evidence="2 3" key="1">
    <citation type="submission" date="2024-03" db="EMBL/GenBank/DDBJ databases">
        <title>Novel Streptomyces species of biotechnological and ecological value are a feature of Machair soil.</title>
        <authorList>
            <person name="Prole J.R."/>
            <person name="Goodfellow M."/>
            <person name="Allenby N."/>
            <person name="Ward A.C."/>
        </authorList>
    </citation>
    <scope>NUCLEOTIDE SEQUENCE [LARGE SCALE GENOMIC DNA]</scope>
    <source>
        <strain evidence="2 3">MS1.HAVA.3</strain>
    </source>
</reference>
<protein>
    <submittedName>
        <fullName evidence="2">DUF2690 domain-containing protein</fullName>
    </submittedName>
</protein>
<evidence type="ECO:0000313" key="3">
    <source>
        <dbReference type="Proteomes" id="UP001382904"/>
    </source>
</evidence>
<keyword evidence="3" id="KW-1185">Reference proteome</keyword>
<keyword evidence="1" id="KW-0732">Signal</keyword>
<dbReference type="Pfam" id="PF10901">
    <property type="entry name" value="DUF2690"/>
    <property type="match status" value="1"/>
</dbReference>
<proteinExistence type="predicted"/>
<dbReference type="InterPro" id="IPR021224">
    <property type="entry name" value="DUF2690"/>
</dbReference>
<name>A0ABU8U6F9_9ACTN</name>
<evidence type="ECO:0000313" key="2">
    <source>
        <dbReference type="EMBL" id="MEJ8643473.1"/>
    </source>
</evidence>
<dbReference type="EMBL" id="JBBKAM010000002">
    <property type="protein sequence ID" value="MEJ8643473.1"/>
    <property type="molecule type" value="Genomic_DNA"/>
</dbReference>
<feature type="chain" id="PRO_5046867283" evidence="1">
    <location>
        <begin position="28"/>
        <end position="149"/>
    </location>
</feature>
<sequence>MRKYGKLIPALVAAPLLVAALPGSAHAASYAMDGQNPSSAGCAADATTKQSAYIGTSNWTLGSIELRYSVKCHTAWARIRLSENAWGKAQIKRNNDGKAYSCSNLSYSDSLGSYTCYTAMVYDKDPLNAFAEGWSQYSNTNLNTRTASY</sequence>
<comment type="caution">
    <text evidence="2">The sequence shown here is derived from an EMBL/GenBank/DDBJ whole genome shotgun (WGS) entry which is preliminary data.</text>
</comment>
<feature type="signal peptide" evidence="1">
    <location>
        <begin position="1"/>
        <end position="27"/>
    </location>
</feature>